<dbReference type="GO" id="GO:0005765">
    <property type="term" value="C:lysosomal membrane"/>
    <property type="evidence" value="ECO:0007669"/>
    <property type="project" value="UniProtKB-SubCell"/>
</dbReference>
<dbReference type="PIRSF" id="PIRSF007949">
    <property type="entry name" value="VPS16"/>
    <property type="match status" value="1"/>
</dbReference>
<evidence type="ECO:0000256" key="3">
    <source>
        <dbReference type="ARBA" id="ARBA00061859"/>
    </source>
</evidence>
<comment type="subunit">
    <text evidence="3">Core component of at least two putative endosomal tethering complexes, the homotypic fusion and vacuole protein sorting (HOPS) complex and the class C core vacuole/endosome tethering (CORVET) complex. Their common core is composed of the class C Vps proteins VPS11, VPS16, VPS18 and VPS33A, which in HOPS further associates with VPS39 and VPS41 and in CORVET with VPS8 and TGFBRAP1. Interacts with RAB5C. Interacts with STX17, MON1B. Associates with adapter protein complex 3 (AP-3) and clathrin:AP-3 complexes.</text>
</comment>
<evidence type="ECO:0000256" key="1">
    <source>
        <dbReference type="ARBA" id="ARBA00009250"/>
    </source>
</evidence>
<dbReference type="GO" id="GO:0006886">
    <property type="term" value="P:intracellular protein transport"/>
    <property type="evidence" value="ECO:0007669"/>
    <property type="project" value="InterPro"/>
</dbReference>
<evidence type="ECO:0000259" key="5">
    <source>
        <dbReference type="Pfam" id="PF04840"/>
    </source>
</evidence>
<evidence type="ECO:0000313" key="7">
    <source>
        <dbReference type="EMBL" id="JAP68237.1"/>
    </source>
</evidence>
<dbReference type="InterPro" id="IPR038132">
    <property type="entry name" value="Vps16_C_sf"/>
</dbReference>
<dbReference type="GO" id="GO:0016197">
    <property type="term" value="P:endosomal transport"/>
    <property type="evidence" value="ECO:0007669"/>
    <property type="project" value="TreeGrafter"/>
</dbReference>
<accession>A0A131XNR4</accession>
<organism evidence="7">
    <name type="scientific">Hyalomma excavatum</name>
    <dbReference type="NCBI Taxonomy" id="257692"/>
    <lineage>
        <taxon>Eukaryota</taxon>
        <taxon>Metazoa</taxon>
        <taxon>Ecdysozoa</taxon>
        <taxon>Arthropoda</taxon>
        <taxon>Chelicerata</taxon>
        <taxon>Arachnida</taxon>
        <taxon>Acari</taxon>
        <taxon>Parasitiformes</taxon>
        <taxon>Ixodida</taxon>
        <taxon>Ixodoidea</taxon>
        <taxon>Ixodidae</taxon>
        <taxon>Hyalomminae</taxon>
        <taxon>Hyalomma</taxon>
    </lineage>
</organism>
<dbReference type="PANTHER" id="PTHR12811">
    <property type="entry name" value="VACUOLAR PROTEIN SORTING VPS16"/>
    <property type="match status" value="1"/>
</dbReference>
<dbReference type="EMBL" id="GEFH01000344">
    <property type="protein sequence ID" value="JAP68237.1"/>
    <property type="molecule type" value="mRNA"/>
</dbReference>
<reference evidence="7" key="1">
    <citation type="journal article" date="2017" name="Ticks Tick Borne Dis.">
        <title>An insight into the sialome of Hyalomma excavatum.</title>
        <authorList>
            <person name="Ribeiro J.M."/>
            <person name="Slovak M."/>
            <person name="Francischetti I.M."/>
        </authorList>
    </citation>
    <scope>NUCLEOTIDE SEQUENCE</scope>
    <source>
        <strain evidence="7">Samish</strain>
        <tissue evidence="7">Salivary glands</tissue>
    </source>
</reference>
<keyword evidence="4" id="KW-0967">Endosome</keyword>
<evidence type="ECO:0000259" key="6">
    <source>
        <dbReference type="Pfam" id="PF04841"/>
    </source>
</evidence>
<protein>
    <recommendedName>
        <fullName evidence="2 4">Vacuolar protein sorting-associated protein 16 homolog</fullName>
    </recommendedName>
</protein>
<dbReference type="GO" id="GO:0033263">
    <property type="term" value="C:CORVET complex"/>
    <property type="evidence" value="ECO:0007669"/>
    <property type="project" value="UniProtKB-UniRule"/>
</dbReference>
<keyword evidence="4" id="KW-0472">Membrane</keyword>
<sequence>MALHTADWSPLGKDVYYRKFELYSMDWQAQNLELSDFIVASAPYGGPIALIRDDRKAARIKIGSGCLIHLFSASGKTLGNIKHDAGAIVAMGWSNVESLVVIQRDGTITEYTLQGRVQTTFTMGQIPKDTGVLEARVFSTNKRTAVVILTGSYKFFLVENIASYKTWQLGDVPDLDVPPSSWTAVLDDSSTKVVVAKDDKIYVLDPRSTTRCSLETPPFKSLFNAIIEMAVSFDYKNIALFLDNGHLWAGSSDLKTVYCEIDTRTKSRPKQLLWCGRRAVVGHWNNLAFVVGMDRDYINYTFDTSIYLVQELDGARIIGNISHELLQKVPDVVTDVFRIGSIKPGALLVEASVEFEKKSYRADEYLRTVMENNELELAVQQCIDAAAHEYQPKTQKKLLRAACFGKSFVQGMNPTRFVETCRLLRVLNAVRDHMVGLPLTYTQLQCLSIDVLLDRLVLRQHYYLALKIAKYLRIPDLEGTSRILAHWACYKVAQLHIPTDEVAKAISEKLDSSPGILYSEIARKAVDCGRQDLAIKLLDCEPRASEQVPILVELGQEERALVKAIESGDTDLVYMVMLKLKEMKPTQLDMIIRAYPVAWSLYLKVCKEWDLQKLESLHDQEDNFAGIAECKIIESYKLTRPEQRIACLQAAAAKYKQGSKKGSNDFCAVQTEDQMRLMRYQLKLEDKFNDKFLDLSVHETMQRLMEIREMKLAEELCKDFKVPEKRFWWLKIKVLAKEKHWTELEKFSKSKKSPIGYEPFVDICLEHRNKFEAQKYMAKVKEENKVRYLVKIGNLEEAAKVAFEQKDEGALNFILSKCTAAERAVSDKIATMKEQLVGKR</sequence>
<keyword evidence="4" id="KW-0458">Lysosome</keyword>
<dbReference type="Pfam" id="PF04840">
    <property type="entry name" value="Vps16_C"/>
    <property type="match status" value="1"/>
</dbReference>
<evidence type="ECO:0000256" key="4">
    <source>
        <dbReference type="PIRNR" id="PIRNR007949"/>
    </source>
</evidence>
<proteinExistence type="evidence at transcript level"/>
<dbReference type="InterPro" id="IPR006925">
    <property type="entry name" value="Vps16_C"/>
</dbReference>
<dbReference type="InterPro" id="IPR006926">
    <property type="entry name" value="Vps16_N"/>
</dbReference>
<dbReference type="GO" id="GO:0030897">
    <property type="term" value="C:HOPS complex"/>
    <property type="evidence" value="ECO:0007669"/>
    <property type="project" value="UniProtKB-UniRule"/>
</dbReference>
<keyword evidence="4" id="KW-0653">Protein transport</keyword>
<evidence type="ECO:0000256" key="2">
    <source>
        <dbReference type="ARBA" id="ARBA00017947"/>
    </source>
</evidence>
<dbReference type="SUPFAM" id="SSF50998">
    <property type="entry name" value="Quinoprotein alcohol dehydrogenase-like"/>
    <property type="match status" value="1"/>
</dbReference>
<dbReference type="InterPro" id="IPR016534">
    <property type="entry name" value="VPS16"/>
</dbReference>
<dbReference type="GO" id="GO:0042144">
    <property type="term" value="P:vacuole fusion, non-autophagic"/>
    <property type="evidence" value="ECO:0007669"/>
    <property type="project" value="TreeGrafter"/>
</dbReference>
<comment type="similarity">
    <text evidence="1 4">Belongs to the VPS16 family.</text>
</comment>
<dbReference type="AlphaFoldDB" id="A0A131XNR4"/>
<dbReference type="Pfam" id="PF04841">
    <property type="entry name" value="Vps16_N"/>
    <property type="match status" value="1"/>
</dbReference>
<dbReference type="PANTHER" id="PTHR12811:SF0">
    <property type="entry name" value="VACUOLAR PROTEIN SORTING-ASSOCIATED PROTEIN 16 HOMOLOG"/>
    <property type="match status" value="1"/>
</dbReference>
<feature type="domain" description="Vps16 C-terminal" evidence="5">
    <location>
        <begin position="517"/>
        <end position="834"/>
    </location>
</feature>
<dbReference type="GO" id="GO:0031902">
    <property type="term" value="C:late endosome membrane"/>
    <property type="evidence" value="ECO:0007669"/>
    <property type="project" value="UniProtKB-SubCell"/>
</dbReference>
<keyword evidence="4" id="KW-0813">Transport</keyword>
<feature type="domain" description="Vps16 N-terminal" evidence="6">
    <location>
        <begin position="5"/>
        <end position="418"/>
    </location>
</feature>
<name>A0A131XNR4_9ACAR</name>
<dbReference type="FunFam" id="1.10.150.780:FF:000001">
    <property type="entry name" value="Vacuolar protein sorting-associated protein 16 homolog"/>
    <property type="match status" value="1"/>
</dbReference>
<comment type="function">
    <text evidence="4">Plays a role in vesicle-mediated protein trafficking to lysosomal compartments including the endocytic membrane transport and autophagic pathways. Believed to act as a core component of the putative HOPS and CORVET endosomal tethering complexes.</text>
</comment>
<comment type="subcellular location">
    <subcellularLocation>
        <location evidence="4">Late endosome membrane</location>
        <topology evidence="4">Peripheral membrane protein</topology>
        <orientation evidence="4">Cytoplasmic side</orientation>
    </subcellularLocation>
    <subcellularLocation>
        <location evidence="4">Lysosome membrane</location>
        <topology evidence="4">Peripheral membrane protein</topology>
        <orientation evidence="4">Cytoplasmic side</orientation>
    </subcellularLocation>
    <text evidence="4">Cytoplasmic, peripheral membrane protein associated with late endosomes/lysosomes.</text>
</comment>
<dbReference type="GO" id="GO:0003779">
    <property type="term" value="F:actin binding"/>
    <property type="evidence" value="ECO:0007669"/>
    <property type="project" value="TreeGrafter"/>
</dbReference>
<dbReference type="InterPro" id="IPR011047">
    <property type="entry name" value="Quinoprotein_ADH-like_sf"/>
</dbReference>
<dbReference type="Gene3D" id="1.10.150.780">
    <property type="entry name" value="Vps16, C-terminal region"/>
    <property type="match status" value="1"/>
</dbReference>